<accession>A0A4Q2DGU6</accession>
<comment type="caution">
    <text evidence="2">The sequence shown here is derived from an EMBL/GenBank/DDBJ whole genome shotgun (WGS) entry which is preliminary data.</text>
</comment>
<feature type="region of interest" description="Disordered" evidence="1">
    <location>
        <begin position="1"/>
        <end position="65"/>
    </location>
</feature>
<feature type="compositionally biased region" description="Polar residues" evidence="1">
    <location>
        <begin position="11"/>
        <end position="20"/>
    </location>
</feature>
<dbReference type="AlphaFoldDB" id="A0A4Q2DGU6"/>
<organism evidence="2 3">
    <name type="scientific">Candolleomyces aberdarensis</name>
    <dbReference type="NCBI Taxonomy" id="2316362"/>
    <lineage>
        <taxon>Eukaryota</taxon>
        <taxon>Fungi</taxon>
        <taxon>Dikarya</taxon>
        <taxon>Basidiomycota</taxon>
        <taxon>Agaricomycotina</taxon>
        <taxon>Agaricomycetes</taxon>
        <taxon>Agaricomycetidae</taxon>
        <taxon>Agaricales</taxon>
        <taxon>Agaricineae</taxon>
        <taxon>Psathyrellaceae</taxon>
        <taxon>Candolleomyces</taxon>
    </lineage>
</organism>
<dbReference type="Proteomes" id="UP000290288">
    <property type="component" value="Unassembled WGS sequence"/>
</dbReference>
<dbReference type="EMBL" id="SDEE01000283">
    <property type="protein sequence ID" value="RXW18196.1"/>
    <property type="molecule type" value="Genomic_DNA"/>
</dbReference>
<evidence type="ECO:0000256" key="1">
    <source>
        <dbReference type="SAM" id="MobiDB-lite"/>
    </source>
</evidence>
<gene>
    <name evidence="2" type="ORF">EST38_g7655</name>
</gene>
<proteinExistence type="predicted"/>
<evidence type="ECO:0000313" key="2">
    <source>
        <dbReference type="EMBL" id="RXW18196.1"/>
    </source>
</evidence>
<protein>
    <submittedName>
        <fullName evidence="2">Uncharacterized protein</fullName>
    </submittedName>
</protein>
<name>A0A4Q2DGU6_9AGAR</name>
<dbReference type="OrthoDB" id="10367863at2759"/>
<sequence>MSDASAPVSPSIPTAPSQSDPVPDLGFDYVDEGTEWSDKPPTDRDGRGETDKKIKVAVKGGKPVK</sequence>
<reference evidence="2 3" key="1">
    <citation type="submission" date="2019-01" db="EMBL/GenBank/DDBJ databases">
        <title>Draft genome sequence of Psathyrella aberdarensis IHI B618.</title>
        <authorList>
            <person name="Buettner E."/>
            <person name="Kellner H."/>
        </authorList>
    </citation>
    <scope>NUCLEOTIDE SEQUENCE [LARGE SCALE GENOMIC DNA]</scope>
    <source>
        <strain evidence="2 3">IHI B618</strain>
    </source>
</reference>
<feature type="compositionally biased region" description="Basic and acidic residues" evidence="1">
    <location>
        <begin position="36"/>
        <end position="54"/>
    </location>
</feature>
<keyword evidence="3" id="KW-1185">Reference proteome</keyword>
<evidence type="ECO:0000313" key="3">
    <source>
        <dbReference type="Proteomes" id="UP000290288"/>
    </source>
</evidence>